<organism evidence="7 8">
    <name type="scientific">Circinella minor</name>
    <dbReference type="NCBI Taxonomy" id="1195481"/>
    <lineage>
        <taxon>Eukaryota</taxon>
        <taxon>Fungi</taxon>
        <taxon>Fungi incertae sedis</taxon>
        <taxon>Mucoromycota</taxon>
        <taxon>Mucoromycotina</taxon>
        <taxon>Mucoromycetes</taxon>
        <taxon>Mucorales</taxon>
        <taxon>Lichtheimiaceae</taxon>
        <taxon>Circinella</taxon>
    </lineage>
</organism>
<accession>A0A8H7VGQ7</accession>
<gene>
    <name evidence="7" type="ORF">INT45_012976</name>
</gene>
<dbReference type="GO" id="GO:0030983">
    <property type="term" value="F:mismatched DNA binding"/>
    <property type="evidence" value="ECO:0007669"/>
    <property type="project" value="InterPro"/>
</dbReference>
<dbReference type="Gene3D" id="1.10.1420.10">
    <property type="match status" value="1"/>
</dbReference>
<dbReference type="InterPro" id="IPR036187">
    <property type="entry name" value="DNA_mismatch_repair_MutS_sf"/>
</dbReference>
<dbReference type="InterPro" id="IPR000432">
    <property type="entry name" value="DNA_mismatch_repair_MutS_C"/>
</dbReference>
<name>A0A8H7VGQ7_9FUNG</name>
<evidence type="ECO:0000256" key="1">
    <source>
        <dbReference type="ARBA" id="ARBA00006271"/>
    </source>
</evidence>
<keyword evidence="4" id="KW-0238">DNA-binding</keyword>
<evidence type="ECO:0000259" key="5">
    <source>
        <dbReference type="SMART" id="SM00533"/>
    </source>
</evidence>
<dbReference type="SMART" id="SM00533">
    <property type="entry name" value="MUTSd"/>
    <property type="match status" value="1"/>
</dbReference>
<proteinExistence type="inferred from homology"/>
<evidence type="ECO:0000256" key="4">
    <source>
        <dbReference type="ARBA" id="ARBA00023125"/>
    </source>
</evidence>
<evidence type="ECO:0000256" key="2">
    <source>
        <dbReference type="ARBA" id="ARBA00022741"/>
    </source>
</evidence>
<dbReference type="AlphaFoldDB" id="A0A8H7VGQ7"/>
<keyword evidence="3" id="KW-0067">ATP-binding</keyword>
<sequence length="647" mass="73186">MNHNETTLLTEEEEEEEKELAAVFCDDPHDGQKRQAFLQLACYIDLDSQISVGCSGALLDYLEQLEDTSNRPIGNRFNNNNETSFRPLQLRSFSSLNIHVIQTRQKAIEYFSTPNTIQFVKELYNQLKHIKNVARIISMIQEHRGSYNEWHQLLEELDALRETYASLDGTLLTVSQDISRCMSPHIAPLCNVVYFPQLGYLITLPIYLEHSIEPQWGFEPQFTTAENLYFKDKKTRELDETLGDIHAMIIDKEIELIQELSDKLSIHFKDLLVIADICAELDCLLSLAHAATRYEYIKPEMTLDNQLMIIQGRHPLQELSVDVFIPNDTYLVGGHAGDISTIKENNTHDDSRVTNTTGNSVALLTGANFSGKSVYLRQIGLITYMAHIGSFVPATQAIIGITDKIFTCIQTVETVSKLQSAFALDIQQLSQAIHYATEQSLVLIDEFGNGTESSDGAALLCSTLGYFLYKGDLCPKILAITHFHVKSRFFLELISRRIIDPETNPITFLTMEILNAEVSGENCSEIMNEVVFLYKVVHGSKAYHSYGAWCASIGGVPTPIVRRGKYIIETHSLELSDIIYNGQTITPVYNEEEENTFLTIERIAQKLLTIKNEHSNISDQQQQQEEEENDITAQSLVNELVQLILEP</sequence>
<comment type="similarity">
    <text evidence="1">Belongs to the DNA mismatch repair MutS family.</text>
</comment>
<dbReference type="GO" id="GO:0140664">
    <property type="term" value="F:ATP-dependent DNA damage sensor activity"/>
    <property type="evidence" value="ECO:0007669"/>
    <property type="project" value="InterPro"/>
</dbReference>
<dbReference type="SUPFAM" id="SSF48334">
    <property type="entry name" value="DNA repair protein MutS, domain III"/>
    <property type="match status" value="1"/>
</dbReference>
<dbReference type="EMBL" id="JAEPRB010000480">
    <property type="protein sequence ID" value="KAG2215858.1"/>
    <property type="molecule type" value="Genomic_DNA"/>
</dbReference>
<comment type="caution">
    <text evidence="7">The sequence shown here is derived from an EMBL/GenBank/DDBJ whole genome shotgun (WGS) entry which is preliminary data.</text>
</comment>
<reference evidence="7 8" key="1">
    <citation type="submission" date="2020-12" db="EMBL/GenBank/DDBJ databases">
        <title>Metabolic potential, ecology and presence of endohyphal bacteria is reflected in genomic diversity of Mucoromycotina.</title>
        <authorList>
            <person name="Muszewska A."/>
            <person name="Okrasinska A."/>
            <person name="Steczkiewicz K."/>
            <person name="Drgas O."/>
            <person name="Orlowska M."/>
            <person name="Perlinska-Lenart U."/>
            <person name="Aleksandrzak-Piekarczyk T."/>
            <person name="Szatraj K."/>
            <person name="Zielenkiewicz U."/>
            <person name="Pilsyk S."/>
            <person name="Malc E."/>
            <person name="Mieczkowski P."/>
            <person name="Kruszewska J.S."/>
            <person name="Biernat P."/>
            <person name="Pawlowska J."/>
        </authorList>
    </citation>
    <scope>NUCLEOTIDE SEQUENCE [LARGE SCALE GENOMIC DNA]</scope>
    <source>
        <strain evidence="7 8">CBS 142.35</strain>
    </source>
</reference>
<feature type="domain" description="DNA mismatch repair protein MutS core" evidence="5">
    <location>
        <begin position="68"/>
        <end position="320"/>
    </location>
</feature>
<dbReference type="InterPro" id="IPR007696">
    <property type="entry name" value="DNA_mismatch_repair_MutS_core"/>
</dbReference>
<evidence type="ECO:0000313" key="7">
    <source>
        <dbReference type="EMBL" id="KAG2215858.1"/>
    </source>
</evidence>
<evidence type="ECO:0000256" key="3">
    <source>
        <dbReference type="ARBA" id="ARBA00022840"/>
    </source>
</evidence>
<dbReference type="Proteomes" id="UP000646827">
    <property type="component" value="Unassembled WGS sequence"/>
</dbReference>
<dbReference type="GO" id="GO:0051026">
    <property type="term" value="P:chiasma assembly"/>
    <property type="evidence" value="ECO:0007669"/>
    <property type="project" value="TreeGrafter"/>
</dbReference>
<dbReference type="GO" id="GO:0005634">
    <property type="term" value="C:nucleus"/>
    <property type="evidence" value="ECO:0007669"/>
    <property type="project" value="TreeGrafter"/>
</dbReference>
<dbReference type="Pfam" id="PF00488">
    <property type="entry name" value="MutS_V"/>
    <property type="match status" value="1"/>
</dbReference>
<keyword evidence="2" id="KW-0547">Nucleotide-binding</keyword>
<dbReference type="InterPro" id="IPR027417">
    <property type="entry name" value="P-loop_NTPase"/>
</dbReference>
<keyword evidence="8" id="KW-1185">Reference proteome</keyword>
<evidence type="ECO:0000313" key="8">
    <source>
        <dbReference type="Proteomes" id="UP000646827"/>
    </source>
</evidence>
<dbReference type="InterPro" id="IPR045076">
    <property type="entry name" value="MutS"/>
</dbReference>
<dbReference type="SMART" id="SM00534">
    <property type="entry name" value="MUTSac"/>
    <property type="match status" value="1"/>
</dbReference>
<dbReference type="GO" id="GO:0006298">
    <property type="term" value="P:mismatch repair"/>
    <property type="evidence" value="ECO:0007669"/>
    <property type="project" value="InterPro"/>
</dbReference>
<dbReference type="Gene3D" id="3.40.50.300">
    <property type="entry name" value="P-loop containing nucleotide triphosphate hydrolases"/>
    <property type="match status" value="1"/>
</dbReference>
<dbReference type="PANTHER" id="PTHR11361:SF20">
    <property type="entry name" value="MUTS PROTEIN HOMOLOG 5"/>
    <property type="match status" value="1"/>
</dbReference>
<evidence type="ECO:0000259" key="6">
    <source>
        <dbReference type="SMART" id="SM00534"/>
    </source>
</evidence>
<feature type="domain" description="DNA mismatch repair proteins mutS family" evidence="6">
    <location>
        <begin position="359"/>
        <end position="569"/>
    </location>
</feature>
<dbReference type="SUPFAM" id="SSF52540">
    <property type="entry name" value="P-loop containing nucleoside triphosphate hydrolases"/>
    <property type="match status" value="1"/>
</dbReference>
<dbReference type="GO" id="GO:0005524">
    <property type="term" value="F:ATP binding"/>
    <property type="evidence" value="ECO:0007669"/>
    <property type="project" value="UniProtKB-KW"/>
</dbReference>
<protein>
    <recommendedName>
        <fullName evidence="9">DNA mismatch repair proteins mutS family domain-containing protein</fullName>
    </recommendedName>
</protein>
<dbReference type="OrthoDB" id="29596at2759"/>
<evidence type="ECO:0008006" key="9">
    <source>
        <dbReference type="Google" id="ProtNLM"/>
    </source>
</evidence>
<dbReference type="PANTHER" id="PTHR11361">
    <property type="entry name" value="DNA MISMATCH REPAIR PROTEIN MUTS FAMILY MEMBER"/>
    <property type="match status" value="1"/>
</dbReference>
<dbReference type="Pfam" id="PF05192">
    <property type="entry name" value="MutS_III"/>
    <property type="match status" value="1"/>
</dbReference>